<dbReference type="GO" id="GO:0009103">
    <property type="term" value="P:lipopolysaccharide biosynthetic process"/>
    <property type="evidence" value="ECO:0007669"/>
    <property type="project" value="UniProtKB-ARBA"/>
</dbReference>
<protein>
    <submittedName>
        <fullName evidence="10">Dolichyl-phosphate-mannose-protein mannosyltransferase</fullName>
    </submittedName>
</protein>
<name>A0A0S6W405_9BACT</name>
<keyword evidence="5 8" id="KW-0812">Transmembrane</keyword>
<evidence type="ECO:0000256" key="6">
    <source>
        <dbReference type="ARBA" id="ARBA00022989"/>
    </source>
</evidence>
<keyword evidence="7 8" id="KW-0472">Membrane</keyword>
<comment type="subcellular location">
    <subcellularLocation>
        <location evidence="1">Cell membrane</location>
        <topology evidence="1">Multi-pass membrane protein</topology>
    </subcellularLocation>
</comment>
<dbReference type="Proteomes" id="UP000030700">
    <property type="component" value="Unassembled WGS sequence"/>
</dbReference>
<evidence type="ECO:0000313" key="11">
    <source>
        <dbReference type="Proteomes" id="UP000030700"/>
    </source>
</evidence>
<feature type="transmembrane region" description="Helical" evidence="8">
    <location>
        <begin position="373"/>
        <end position="391"/>
    </location>
</feature>
<gene>
    <name evidence="10" type="ORF">U14_04060</name>
</gene>
<dbReference type="GO" id="GO:0016763">
    <property type="term" value="F:pentosyltransferase activity"/>
    <property type="evidence" value="ECO:0007669"/>
    <property type="project" value="TreeGrafter"/>
</dbReference>
<keyword evidence="11" id="KW-1185">Reference proteome</keyword>
<dbReference type="PANTHER" id="PTHR33908:SF11">
    <property type="entry name" value="MEMBRANE PROTEIN"/>
    <property type="match status" value="1"/>
</dbReference>
<feature type="domain" description="Glycosyltransferase RgtA/B/C/D-like" evidence="9">
    <location>
        <begin position="74"/>
        <end position="225"/>
    </location>
</feature>
<feature type="transmembrane region" description="Helical" evidence="8">
    <location>
        <begin position="294"/>
        <end position="311"/>
    </location>
</feature>
<keyword evidence="2" id="KW-1003">Cell membrane</keyword>
<evidence type="ECO:0000259" key="9">
    <source>
        <dbReference type="Pfam" id="PF13231"/>
    </source>
</evidence>
<reference evidence="10" key="1">
    <citation type="journal article" date="2015" name="PeerJ">
        <title>First genomic representation of candidate bacterial phylum KSB3 points to enhanced environmental sensing as a trigger of wastewater bulking.</title>
        <authorList>
            <person name="Sekiguchi Y."/>
            <person name="Ohashi A."/>
            <person name="Parks D.H."/>
            <person name="Yamauchi T."/>
            <person name="Tyson G.W."/>
            <person name="Hugenholtz P."/>
        </authorList>
    </citation>
    <scope>NUCLEOTIDE SEQUENCE [LARGE SCALE GENOMIC DNA]</scope>
</reference>
<sequence>MSTMKVIFLCLFLLGSGIRAIDVWRPVDGRVRESWRECDIASIARNYYREGMNLFYPRIDWRGDGPGYTEMEFPLYPWLIAILYKIVGFHEILGRILAYLFSLATMGVFFQLVRYLLPDIGAIAASLFFVLSPLSVRISNSLQPEGLMFLCYVLAAYAFIRWLDNDSWIDYGIAVVATMMAILAKANAAHIGIFFAVILFWQKGLGVLKRARIWIFAIVSLLPAILWYRHAHALWLTYGNSLGISNEYHWIGWDFFTTPTFIVNIGYLDARYVWMFGGVIIAGIGIVWGKTSRAVRYSLYWFATVMLYYVIAARTTGELWATYYHVVSIPPVAILIGAGTEVIAAWTMPVREQQRCSSLPLEFWRSRWKRETVFFAIISLLLTVFLQLWQLKKDVHPMSMQGKYACALQFAGKIPSNVLIVASGGNSKDENGYPIAYNASYFFYWLDRKGFNIPIEEQSVENLRAFARRGARYFIAETWHLHRKPEFEAELRKNFNVLQECRDVLLVQLTTN</sequence>
<dbReference type="InterPro" id="IPR038731">
    <property type="entry name" value="RgtA/B/C-like"/>
</dbReference>
<accession>A0A0S6W405</accession>
<dbReference type="STRING" id="1499966.U14_04060"/>
<evidence type="ECO:0000256" key="5">
    <source>
        <dbReference type="ARBA" id="ARBA00022692"/>
    </source>
</evidence>
<feature type="transmembrane region" description="Helical" evidence="8">
    <location>
        <begin position="146"/>
        <end position="163"/>
    </location>
</feature>
<keyword evidence="3 10" id="KW-0328">Glycosyltransferase</keyword>
<evidence type="ECO:0000256" key="2">
    <source>
        <dbReference type="ARBA" id="ARBA00022475"/>
    </source>
</evidence>
<dbReference type="InterPro" id="IPR050297">
    <property type="entry name" value="LipidA_mod_glycosyltrf_83"/>
</dbReference>
<dbReference type="GO" id="GO:0005886">
    <property type="term" value="C:plasma membrane"/>
    <property type="evidence" value="ECO:0007669"/>
    <property type="project" value="UniProtKB-SubCell"/>
</dbReference>
<evidence type="ECO:0000256" key="8">
    <source>
        <dbReference type="SAM" id="Phobius"/>
    </source>
</evidence>
<keyword evidence="6 8" id="KW-1133">Transmembrane helix</keyword>
<dbReference type="PANTHER" id="PTHR33908">
    <property type="entry name" value="MANNOSYLTRANSFERASE YKCB-RELATED"/>
    <property type="match status" value="1"/>
</dbReference>
<feature type="transmembrane region" description="Helical" evidence="8">
    <location>
        <begin position="323"/>
        <end position="346"/>
    </location>
</feature>
<evidence type="ECO:0000256" key="7">
    <source>
        <dbReference type="ARBA" id="ARBA00023136"/>
    </source>
</evidence>
<feature type="transmembrane region" description="Helical" evidence="8">
    <location>
        <begin position="213"/>
        <end position="230"/>
    </location>
</feature>
<keyword evidence="4 10" id="KW-0808">Transferase</keyword>
<dbReference type="AlphaFoldDB" id="A0A0S6W405"/>
<evidence type="ECO:0000256" key="1">
    <source>
        <dbReference type="ARBA" id="ARBA00004651"/>
    </source>
</evidence>
<dbReference type="EMBL" id="DF820459">
    <property type="protein sequence ID" value="GAK52803.1"/>
    <property type="molecule type" value="Genomic_DNA"/>
</dbReference>
<evidence type="ECO:0000313" key="10">
    <source>
        <dbReference type="EMBL" id="GAK52803.1"/>
    </source>
</evidence>
<feature type="transmembrane region" description="Helical" evidence="8">
    <location>
        <begin position="96"/>
        <end position="114"/>
    </location>
</feature>
<dbReference type="Pfam" id="PF13231">
    <property type="entry name" value="PMT_2"/>
    <property type="match status" value="1"/>
</dbReference>
<feature type="transmembrane region" description="Helical" evidence="8">
    <location>
        <begin position="272"/>
        <end position="288"/>
    </location>
</feature>
<evidence type="ECO:0000256" key="3">
    <source>
        <dbReference type="ARBA" id="ARBA00022676"/>
    </source>
</evidence>
<feature type="transmembrane region" description="Helical" evidence="8">
    <location>
        <begin position="175"/>
        <end position="201"/>
    </location>
</feature>
<proteinExistence type="predicted"/>
<feature type="transmembrane region" description="Helical" evidence="8">
    <location>
        <begin position="120"/>
        <end position="139"/>
    </location>
</feature>
<evidence type="ECO:0000256" key="4">
    <source>
        <dbReference type="ARBA" id="ARBA00022679"/>
    </source>
</evidence>
<dbReference type="HOGENOM" id="CLU_540551_0_0_0"/>
<organism evidence="10">
    <name type="scientific">Candidatus Moduliflexus flocculans</name>
    <dbReference type="NCBI Taxonomy" id="1499966"/>
    <lineage>
        <taxon>Bacteria</taxon>
        <taxon>Candidatus Moduliflexota</taxon>
        <taxon>Candidatus Moduliflexia</taxon>
        <taxon>Candidatus Moduliflexales</taxon>
        <taxon>Candidatus Moduliflexaceae</taxon>
    </lineage>
</organism>